<name>A0AAV3Q635_LITER</name>
<proteinExistence type="predicted"/>
<organism evidence="1 2">
    <name type="scientific">Lithospermum erythrorhizon</name>
    <name type="common">Purple gromwell</name>
    <name type="synonym">Lithospermum officinale var. erythrorhizon</name>
    <dbReference type="NCBI Taxonomy" id="34254"/>
    <lineage>
        <taxon>Eukaryota</taxon>
        <taxon>Viridiplantae</taxon>
        <taxon>Streptophyta</taxon>
        <taxon>Embryophyta</taxon>
        <taxon>Tracheophyta</taxon>
        <taxon>Spermatophyta</taxon>
        <taxon>Magnoliopsida</taxon>
        <taxon>eudicotyledons</taxon>
        <taxon>Gunneridae</taxon>
        <taxon>Pentapetalae</taxon>
        <taxon>asterids</taxon>
        <taxon>lamiids</taxon>
        <taxon>Boraginales</taxon>
        <taxon>Boraginaceae</taxon>
        <taxon>Boraginoideae</taxon>
        <taxon>Lithospermeae</taxon>
        <taxon>Lithospermum</taxon>
    </lineage>
</organism>
<comment type="caution">
    <text evidence="1">The sequence shown here is derived from an EMBL/GenBank/DDBJ whole genome shotgun (WGS) entry which is preliminary data.</text>
</comment>
<dbReference type="PANTHER" id="PTHR33356">
    <property type="entry name" value="TIP41-LIKE PROTEIN"/>
    <property type="match status" value="1"/>
</dbReference>
<accession>A0AAV3Q635</accession>
<dbReference type="AlphaFoldDB" id="A0AAV3Q635"/>
<dbReference type="EMBL" id="BAABME010003589">
    <property type="protein sequence ID" value="GAA0159400.1"/>
    <property type="molecule type" value="Genomic_DNA"/>
</dbReference>
<evidence type="ECO:0000313" key="2">
    <source>
        <dbReference type="Proteomes" id="UP001454036"/>
    </source>
</evidence>
<sequence length="362" mass="40396">MAEILHVEEAKFWLPSEFLTDQEDILLKNIHEIPEYPEESSWKVWRYENIEMDASEYNLNKNKKPNNFNQVVELTRQLGIQQKQRGGYGNNGIVGSPQSTLSQFNCHFGYGSGSSNGGSPNGASKVSSPTTQFAPGGNSLDLIYQAAAQVAHMKIKGGNGNNSSVVYNSFIQQLREEQILKHEQQHRANLWSRNQSKNGSICQQPNPNGFTELNVGAYLENDQSSWPSLQYVMQKNIHKNCGNRPMLQNGGSGNGYFNSVKKSSVGTGVFLPRHFENNHIQYRANKKTGCSTTSFHGRGEMNNAHVSGGGCGQLKWQPSRTGGLYSDYDVQLAQKNAMLLHQMNARHVTLGHELGLPQEWTY</sequence>
<gene>
    <name evidence="1" type="ORF">LIER_16181</name>
</gene>
<keyword evidence="2" id="KW-1185">Reference proteome</keyword>
<dbReference type="PANTHER" id="PTHR33356:SF17">
    <property type="entry name" value="TPX2 CENTRAL DOMAIN-CONTAINING PROTEIN"/>
    <property type="match status" value="1"/>
</dbReference>
<reference evidence="1 2" key="1">
    <citation type="submission" date="2024-01" db="EMBL/GenBank/DDBJ databases">
        <title>The complete chloroplast genome sequence of Lithospermum erythrorhizon: insights into the phylogenetic relationship among Boraginaceae species and the maternal lineages of purple gromwells.</title>
        <authorList>
            <person name="Okada T."/>
            <person name="Watanabe K."/>
        </authorList>
    </citation>
    <scope>NUCLEOTIDE SEQUENCE [LARGE SCALE GENOMIC DNA]</scope>
</reference>
<dbReference type="Proteomes" id="UP001454036">
    <property type="component" value="Unassembled WGS sequence"/>
</dbReference>
<protein>
    <submittedName>
        <fullName evidence="1">Uncharacterized protein</fullName>
    </submittedName>
</protein>
<evidence type="ECO:0000313" key="1">
    <source>
        <dbReference type="EMBL" id="GAA0159400.1"/>
    </source>
</evidence>